<evidence type="ECO:0000313" key="7">
    <source>
        <dbReference type="EMBL" id="AZS14598.1"/>
    </source>
</evidence>
<dbReference type="NCBIfam" id="NF004079">
    <property type="entry name" value="PRK05584.1"/>
    <property type="match status" value="1"/>
</dbReference>
<evidence type="ECO:0000256" key="1">
    <source>
        <dbReference type="ARBA" id="ARBA00004945"/>
    </source>
</evidence>
<evidence type="ECO:0000313" key="8">
    <source>
        <dbReference type="Proteomes" id="UP000270678"/>
    </source>
</evidence>
<dbReference type="GO" id="GO:0009164">
    <property type="term" value="P:nucleoside catabolic process"/>
    <property type="evidence" value="ECO:0007669"/>
    <property type="project" value="InterPro"/>
</dbReference>
<dbReference type="Pfam" id="PF01048">
    <property type="entry name" value="PNP_UDP_1"/>
    <property type="match status" value="1"/>
</dbReference>
<keyword evidence="3" id="KW-0028">Amino-acid biosynthesis</keyword>
<dbReference type="NCBIfam" id="TIGR01704">
    <property type="entry name" value="MTA_SAH-Nsdase"/>
    <property type="match status" value="1"/>
</dbReference>
<dbReference type="EMBL" id="CP034346">
    <property type="protein sequence ID" value="AZS14598.1"/>
    <property type="molecule type" value="Genomic_DNA"/>
</dbReference>
<keyword evidence="4 7" id="KW-0378">Hydrolase</keyword>
<protein>
    <recommendedName>
        <fullName evidence="2">adenosylhomocysteine nucleosidase</fullName>
        <ecNumber evidence="2">3.2.2.9</ecNumber>
    </recommendedName>
</protein>
<reference evidence="8" key="1">
    <citation type="submission" date="2018-12" db="EMBL/GenBank/DDBJ databases">
        <title>Complete genome sequence of Paenibacillus sp. MBLB1234.</title>
        <authorList>
            <person name="Nam Y.-D."/>
            <person name="Kang J."/>
            <person name="Chung W.-H."/>
            <person name="Park Y.S."/>
        </authorList>
    </citation>
    <scope>NUCLEOTIDE SEQUENCE [LARGE SCALE GENOMIC DNA]</scope>
    <source>
        <strain evidence="8">MBLB1234</strain>
    </source>
</reference>
<name>A0A3Q9I7X1_9BACL</name>
<accession>A0A3Q9I7X1</accession>
<dbReference type="Gene3D" id="3.40.50.1580">
    <property type="entry name" value="Nucleoside phosphorylase domain"/>
    <property type="match status" value="1"/>
</dbReference>
<keyword evidence="5" id="KW-0486">Methionine biosynthesis</keyword>
<dbReference type="OrthoDB" id="9792278at2"/>
<dbReference type="SUPFAM" id="SSF53167">
    <property type="entry name" value="Purine and uridine phosphorylases"/>
    <property type="match status" value="1"/>
</dbReference>
<dbReference type="KEGG" id="plut:EI981_09130"/>
<keyword evidence="8" id="KW-1185">Reference proteome</keyword>
<dbReference type="UniPathway" id="UPA00904">
    <property type="reaction ID" value="UER00871"/>
</dbReference>
<keyword evidence="7" id="KW-0326">Glycosidase</keyword>
<sequence>MSRIGLIGAMDEEIALLLQGMDDKEEVKRAGISFVQGLLHGKNVVVCKSGVGKVNAAMTTQVLIDYFRVEMIWFTGVAGAVNPTLDIGDIVISSSCQQHDMDVTPLGYERGIIPYQEISDFPANEDLIQLAEEACDKLCTDHNFIVGKVLSGDQFVADRVLVSELYETMAGACVEMEGSAVAQVCYMNEIPYVVLRSMSDKADGTADVNFAEFTEKAASRSFEIVNDMLQRIV</sequence>
<dbReference type="InterPro" id="IPR000845">
    <property type="entry name" value="Nucleoside_phosphorylase_d"/>
</dbReference>
<dbReference type="RefSeq" id="WP_126997410.1">
    <property type="nucleotide sequence ID" value="NZ_CP034346.1"/>
</dbReference>
<organism evidence="7 8">
    <name type="scientific">Paenibacillus lutimineralis</name>
    <dbReference type="NCBI Taxonomy" id="2707005"/>
    <lineage>
        <taxon>Bacteria</taxon>
        <taxon>Bacillati</taxon>
        <taxon>Bacillota</taxon>
        <taxon>Bacilli</taxon>
        <taxon>Bacillales</taxon>
        <taxon>Paenibacillaceae</taxon>
        <taxon>Paenibacillus</taxon>
    </lineage>
</organism>
<comment type="pathway">
    <text evidence="1">Amino-acid biosynthesis; L-methionine biosynthesis via salvage pathway; S-methyl-5-thio-alpha-D-ribose 1-phosphate from S-methyl-5'-thioadenosine (hydrolase route): step 1/2.</text>
</comment>
<proteinExistence type="predicted"/>
<evidence type="ECO:0000259" key="6">
    <source>
        <dbReference type="Pfam" id="PF01048"/>
    </source>
</evidence>
<dbReference type="GO" id="GO:0008782">
    <property type="term" value="F:adenosylhomocysteine nucleosidase activity"/>
    <property type="evidence" value="ECO:0007669"/>
    <property type="project" value="UniProtKB-EC"/>
</dbReference>
<dbReference type="InterPro" id="IPR010049">
    <property type="entry name" value="MTA_SAH_Nsdase"/>
</dbReference>
<dbReference type="AlphaFoldDB" id="A0A3Q9I7X1"/>
<dbReference type="GO" id="GO:0008930">
    <property type="term" value="F:methylthioadenosine nucleosidase activity"/>
    <property type="evidence" value="ECO:0007669"/>
    <property type="project" value="InterPro"/>
</dbReference>
<evidence type="ECO:0000256" key="2">
    <source>
        <dbReference type="ARBA" id="ARBA00011974"/>
    </source>
</evidence>
<gene>
    <name evidence="7" type="ORF">EI981_09130</name>
</gene>
<dbReference type="GO" id="GO:0005829">
    <property type="term" value="C:cytosol"/>
    <property type="evidence" value="ECO:0007669"/>
    <property type="project" value="TreeGrafter"/>
</dbReference>
<dbReference type="GO" id="GO:0019509">
    <property type="term" value="P:L-methionine salvage from methylthioadenosine"/>
    <property type="evidence" value="ECO:0007669"/>
    <property type="project" value="UniProtKB-UniPathway"/>
</dbReference>
<dbReference type="PANTHER" id="PTHR46832">
    <property type="entry name" value="5'-METHYLTHIOADENOSINE/S-ADENOSYLHOMOCYSTEINE NUCLEOSIDASE"/>
    <property type="match status" value="1"/>
</dbReference>
<dbReference type="InterPro" id="IPR035994">
    <property type="entry name" value="Nucleoside_phosphorylase_sf"/>
</dbReference>
<dbReference type="PANTHER" id="PTHR46832:SF1">
    <property type="entry name" value="5'-METHYLTHIOADENOSINE_S-ADENOSYLHOMOCYSTEINE NUCLEOSIDASE"/>
    <property type="match status" value="1"/>
</dbReference>
<dbReference type="Proteomes" id="UP000270678">
    <property type="component" value="Chromosome"/>
</dbReference>
<evidence type="ECO:0000256" key="4">
    <source>
        <dbReference type="ARBA" id="ARBA00022801"/>
    </source>
</evidence>
<feature type="domain" description="Nucleoside phosphorylase" evidence="6">
    <location>
        <begin position="3"/>
        <end position="229"/>
    </location>
</feature>
<dbReference type="EC" id="3.2.2.9" evidence="2"/>
<evidence type="ECO:0000256" key="5">
    <source>
        <dbReference type="ARBA" id="ARBA00023167"/>
    </source>
</evidence>
<dbReference type="CDD" id="cd09008">
    <property type="entry name" value="MTAN"/>
    <property type="match status" value="1"/>
</dbReference>
<dbReference type="GO" id="GO:0019284">
    <property type="term" value="P:L-methionine salvage from S-adenosylmethionine"/>
    <property type="evidence" value="ECO:0007669"/>
    <property type="project" value="TreeGrafter"/>
</dbReference>
<evidence type="ECO:0000256" key="3">
    <source>
        <dbReference type="ARBA" id="ARBA00022605"/>
    </source>
</evidence>